<keyword evidence="5" id="KW-1185">Reference proteome</keyword>
<dbReference type="Pfam" id="PF00498">
    <property type="entry name" value="FHA"/>
    <property type="match status" value="1"/>
</dbReference>
<feature type="region of interest" description="Disordered" evidence="1">
    <location>
        <begin position="377"/>
        <end position="401"/>
    </location>
</feature>
<feature type="region of interest" description="Disordered" evidence="1">
    <location>
        <begin position="104"/>
        <end position="124"/>
    </location>
</feature>
<proteinExistence type="predicted"/>
<dbReference type="PROSITE" id="PS50174">
    <property type="entry name" value="G_PATCH"/>
    <property type="match status" value="1"/>
</dbReference>
<dbReference type="InterPro" id="IPR000253">
    <property type="entry name" value="FHA_dom"/>
</dbReference>
<dbReference type="Pfam" id="PF17780">
    <property type="entry name" value="OCRE"/>
    <property type="match status" value="1"/>
</dbReference>
<dbReference type="PROSITE" id="PS50006">
    <property type="entry name" value="FHA_DOMAIN"/>
    <property type="match status" value="1"/>
</dbReference>
<dbReference type="EMBL" id="CAJVPV010009655">
    <property type="protein sequence ID" value="CAG8643946.1"/>
    <property type="molecule type" value="Genomic_DNA"/>
</dbReference>
<dbReference type="InterPro" id="IPR000467">
    <property type="entry name" value="G_patch_dom"/>
</dbReference>
<organism evidence="4 5">
    <name type="scientific">Acaulospora morrowiae</name>
    <dbReference type="NCBI Taxonomy" id="94023"/>
    <lineage>
        <taxon>Eukaryota</taxon>
        <taxon>Fungi</taxon>
        <taxon>Fungi incertae sedis</taxon>
        <taxon>Mucoromycota</taxon>
        <taxon>Glomeromycotina</taxon>
        <taxon>Glomeromycetes</taxon>
        <taxon>Diversisporales</taxon>
        <taxon>Acaulosporaceae</taxon>
        <taxon>Acaulospora</taxon>
    </lineage>
</organism>
<evidence type="ECO:0000256" key="1">
    <source>
        <dbReference type="SAM" id="MobiDB-lite"/>
    </source>
</evidence>
<accession>A0A9N9DMK9</accession>
<dbReference type="GO" id="GO:0003676">
    <property type="term" value="F:nucleic acid binding"/>
    <property type="evidence" value="ECO:0007669"/>
    <property type="project" value="InterPro"/>
</dbReference>
<comment type="caution">
    <text evidence="4">The sequence shown here is derived from an EMBL/GenBank/DDBJ whole genome shotgun (WGS) entry which is preliminary data.</text>
</comment>
<evidence type="ECO:0000259" key="3">
    <source>
        <dbReference type="PROSITE" id="PS50174"/>
    </source>
</evidence>
<dbReference type="Pfam" id="PF01585">
    <property type="entry name" value="G-patch"/>
    <property type="match status" value="1"/>
</dbReference>
<feature type="domain" description="FHA" evidence="2">
    <location>
        <begin position="252"/>
        <end position="324"/>
    </location>
</feature>
<dbReference type="Proteomes" id="UP000789342">
    <property type="component" value="Unassembled WGS sequence"/>
</dbReference>
<dbReference type="InterPro" id="IPR041591">
    <property type="entry name" value="OCRE"/>
</dbReference>
<reference evidence="4" key="1">
    <citation type="submission" date="2021-06" db="EMBL/GenBank/DDBJ databases">
        <authorList>
            <person name="Kallberg Y."/>
            <person name="Tangrot J."/>
            <person name="Rosling A."/>
        </authorList>
    </citation>
    <scope>NUCLEOTIDE SEQUENCE</scope>
    <source>
        <strain evidence="4">CL551</strain>
    </source>
</reference>
<evidence type="ECO:0000259" key="2">
    <source>
        <dbReference type="PROSITE" id="PS50006"/>
    </source>
</evidence>
<evidence type="ECO:0000313" key="4">
    <source>
        <dbReference type="EMBL" id="CAG8643946.1"/>
    </source>
</evidence>
<dbReference type="SMART" id="SM00240">
    <property type="entry name" value="FHA"/>
    <property type="match status" value="1"/>
</dbReference>
<protein>
    <submittedName>
        <fullName evidence="4">3111_t:CDS:1</fullName>
    </submittedName>
</protein>
<dbReference type="PANTHER" id="PTHR23106">
    <property type="entry name" value="ANGIOGENIC FACTOR WITH G PATCH AND FHA DOMAINS 1"/>
    <property type="match status" value="1"/>
</dbReference>
<dbReference type="SUPFAM" id="SSF49879">
    <property type="entry name" value="SMAD/FHA domain"/>
    <property type="match status" value="1"/>
</dbReference>
<dbReference type="AlphaFoldDB" id="A0A9N9DMK9"/>
<dbReference type="Gene3D" id="2.60.200.20">
    <property type="match status" value="1"/>
</dbReference>
<gene>
    <name evidence="4" type="ORF">AMORRO_LOCUS9648</name>
</gene>
<sequence length="551" mass="62165">MEDASYGYKILTRPHTTPNNSASQEYKVVDQKTFEDELQAYEESKIREENSEEWIYDSESGYYYNKSAKIYALWNAETQEWMYTDNNYVSDSKQDKTEEVLLNKETGQEENSDNAREEGQLSDSEACGTAFITSNGKNVNSRDQKSEDTDGFELNHIFTPPAGYLPTSEAQYYFNPESNIWFDTHTGVYSIYDESTQTYTPVESSYTSSSANIEDTAVDHGEPGSDATLRLVVLESEILQLGHLVLVDANGISMGRDRWDDRRLRLAEMPTSKHHCQIFCSSSAASDNKSGEEEDLKNFTNSLDTFFIVDNGSQNGTFVNSKRLSESKMSSKPHQLNHMDELIVGSTKFQVHLHKKWTCDACTVTEGKMIDISQKFDGNANHNKTKSRSGEGDISVNINSNNNTATQKELLEFQRREELSRLKRKYMGPSSSNQKQVKYVDRAAIRRGIYPDNNPIRKDWEGDFTISHEREIDVQTKIGSDNKGNKLLQKMGWKEGQGLGLNGTGILDPVQLVTNNGTTGLGASLGKNTKNASETLQEATRRYEILPIDSF</sequence>
<feature type="domain" description="G-patch" evidence="3">
    <location>
        <begin position="480"/>
        <end position="526"/>
    </location>
</feature>
<dbReference type="SMART" id="SM00443">
    <property type="entry name" value="G_patch"/>
    <property type="match status" value="1"/>
</dbReference>
<dbReference type="InterPro" id="IPR053027">
    <property type="entry name" value="AGGF1"/>
</dbReference>
<evidence type="ECO:0000313" key="5">
    <source>
        <dbReference type="Proteomes" id="UP000789342"/>
    </source>
</evidence>
<dbReference type="PANTHER" id="PTHR23106:SF24">
    <property type="entry name" value="ANGIOGENIC FACTOR WITH G PATCH AND FHA DOMAINS 1"/>
    <property type="match status" value="1"/>
</dbReference>
<dbReference type="OrthoDB" id="21470at2759"/>
<dbReference type="InterPro" id="IPR008984">
    <property type="entry name" value="SMAD_FHA_dom_sf"/>
</dbReference>
<name>A0A9N9DMK9_9GLOM</name>